<reference evidence="1 2" key="1">
    <citation type="journal article" date="2019" name="Commun. Biol.">
        <title>The bagworm genome reveals a unique fibroin gene that provides high tensile strength.</title>
        <authorList>
            <person name="Kono N."/>
            <person name="Nakamura H."/>
            <person name="Ohtoshi R."/>
            <person name="Tomita M."/>
            <person name="Numata K."/>
            <person name="Arakawa K."/>
        </authorList>
    </citation>
    <scope>NUCLEOTIDE SEQUENCE [LARGE SCALE GENOMIC DNA]</scope>
</reference>
<organism evidence="1 2">
    <name type="scientific">Eumeta variegata</name>
    <name type="common">Bagworm moth</name>
    <name type="synonym">Eumeta japonica</name>
    <dbReference type="NCBI Taxonomy" id="151549"/>
    <lineage>
        <taxon>Eukaryota</taxon>
        <taxon>Metazoa</taxon>
        <taxon>Ecdysozoa</taxon>
        <taxon>Arthropoda</taxon>
        <taxon>Hexapoda</taxon>
        <taxon>Insecta</taxon>
        <taxon>Pterygota</taxon>
        <taxon>Neoptera</taxon>
        <taxon>Endopterygota</taxon>
        <taxon>Lepidoptera</taxon>
        <taxon>Glossata</taxon>
        <taxon>Ditrysia</taxon>
        <taxon>Tineoidea</taxon>
        <taxon>Psychidae</taxon>
        <taxon>Oiketicinae</taxon>
        <taxon>Eumeta</taxon>
    </lineage>
</organism>
<protein>
    <submittedName>
        <fullName evidence="1">Uncharacterized protein</fullName>
    </submittedName>
</protein>
<proteinExistence type="predicted"/>
<dbReference type="EMBL" id="BGZK01000005">
    <property type="protein sequence ID" value="GBP00225.1"/>
    <property type="molecule type" value="Genomic_DNA"/>
</dbReference>
<gene>
    <name evidence="1" type="ORF">EVAR_849_1</name>
</gene>
<comment type="caution">
    <text evidence="1">The sequence shown here is derived from an EMBL/GenBank/DDBJ whole genome shotgun (WGS) entry which is preliminary data.</text>
</comment>
<accession>A0A4C1SDS0</accession>
<evidence type="ECO:0000313" key="1">
    <source>
        <dbReference type="EMBL" id="GBP00225.1"/>
    </source>
</evidence>
<name>A0A4C1SDS0_EUMVA</name>
<dbReference type="AlphaFoldDB" id="A0A4C1SDS0"/>
<sequence length="89" mass="10690">MTQRRWKGVRVERALFSKSVEARQLRKNTRRVFAHTIEVTPPQLGATKARPFWFCNRETRDGTRYHRLKIGADETVEMQRVLRRPIRKI</sequence>
<evidence type="ECO:0000313" key="2">
    <source>
        <dbReference type="Proteomes" id="UP000299102"/>
    </source>
</evidence>
<keyword evidence="2" id="KW-1185">Reference proteome</keyword>
<dbReference type="Proteomes" id="UP000299102">
    <property type="component" value="Unassembled WGS sequence"/>
</dbReference>